<reference evidence="12 13" key="1">
    <citation type="submission" date="2018-04" db="EMBL/GenBank/DDBJ databases">
        <title>The genome of golden apple snail Pomacea canaliculata provides insight into stress tolerance and invasive adaptation.</title>
        <authorList>
            <person name="Liu C."/>
            <person name="Liu B."/>
            <person name="Ren Y."/>
            <person name="Zhang Y."/>
            <person name="Wang H."/>
            <person name="Li S."/>
            <person name="Jiang F."/>
            <person name="Yin L."/>
            <person name="Zhang G."/>
            <person name="Qian W."/>
            <person name="Fan W."/>
        </authorList>
    </citation>
    <scope>NUCLEOTIDE SEQUENCE [LARGE SCALE GENOMIC DNA]</scope>
    <source>
        <strain evidence="12">SZHN2017</strain>
        <tissue evidence="12">Muscle</tissue>
    </source>
</reference>
<feature type="region of interest" description="Disordered" evidence="8">
    <location>
        <begin position="1"/>
        <end position="22"/>
    </location>
</feature>
<sequence>MSDIENDILKNEPSISEQDQERTAALCSVNSVLLMYSESQQDQSSQQAAMSEENSQERQGALSPGYHKPPHHKKGKTKKSDSIFPSHGPSLQKQSSNASQTHEWSFDISEPRSPKKELTGVLEPQVVSSSPSSRPGSKKQKRIRNKARSADLNTAKGKRDDPSAEGSDGQKEENPTNGQNNRDGQSIEQSSFLNMNKSRYTPTVTNSIKDSLNQRHINQTAIAAYISKNIQQRECKAYARNASSSQASHACQCGRELLWHELKGIPTRVDSEHTVWHPQTHTKVMPCDSFGEILFRGFGSQSNNSPYVRVDYMTDMEKMGTLLMDYWHLPVPKLLISITGGAKRFNLKERLSNILKQGLVTAAVSTGAWIITGGTAAGVMELVGEALHDHHLSTGNTDRSQCVALGIASWGVIANNVALDGEGDSGLFPAQYAMEDIQSHGRNRAALDHNHTHFILVDDGTDGKFGVEIEFRAKLESYISSIVETGVAKNQSIHVPSVLIVVEGGVNTLQTVHASIKRKIPVVVINGSGRVADFIALAYRLTKTSNDEDRTVYPDKFDKTMKQKAKVMFEWQRNDTDVDQKIIGYIRLIKECLKERKLLNVFNLEKADSVKDIDRAILYALLRANKSNANSQLALALAWNRCDIARQEIFTSVNRQHWKHIDLYPAMFTALVQNRADFVQLFLDNGLDLKRFLNIKTLWNLYCECIKEETDAGAQLLRYLITYQKQTWTAFLLCHDPPDFENFPDLLPYIGKVVAHLLEDQRFNFYSDKKFVVRDNNPSLEWKKRDFAAIKRLKKAGGKFLPVKKHQKTKDEFDFESPERELFLWAILFNRSRLVRLFWKQGRDHIGGALFASALLKQLSSFADNEEEDDLSAEMATCAGACEQWAVSVLSECYSRDKQLTHHLLVRELPSWGQTTLFSMADSYEMMEFSGHSACQTKVSSIWKGRMALYTSEMKIALCIFFPLVVPSIKFTADYKPKEEDKKKATPGDLTESPRGSTLLNNTVSPRTLSDDNQDGKGFVPSQSRRERVYTIASKFNKVNLCDLRTADNISIFAAILYFYQAPVTKFFCNIISYFVFMGLFTYFVLVELRPVETDSPSIFEYITWAWLGTMVLEEFRQMMSKDHGSVIYKIKNWFGNVWNKFDLLIYVLFMVSIILRYQLDSEFVWARIVYSITMALFYLRFMQFFYAEKNIGPKVIIIRKMLTDLSFFVAILVVFMLSFGTAYQANLFPHSVPSWTILGNVFYFPYFQMHGENFLDEMQEVKVSPEDHNRLSVFERMAMENYLTHSKQMSKGSLDNQVATTAERIESIMEELEIIKDTIQQQEGQRAQFAGMPAESPSKEADIMERVSPSAPDSKQVSREEIERLSKCVEELSARSSATSVQLADLINLLQTSIQQQQQIPSRVKSWTSPKHMQETRVIDEDEDTLQ</sequence>
<feature type="compositionally biased region" description="Low complexity" evidence="8">
    <location>
        <begin position="124"/>
        <end position="135"/>
    </location>
</feature>
<evidence type="ECO:0000313" key="13">
    <source>
        <dbReference type="Proteomes" id="UP000245119"/>
    </source>
</evidence>
<evidence type="ECO:0000256" key="5">
    <source>
        <dbReference type="ARBA" id="ARBA00023065"/>
    </source>
</evidence>
<keyword evidence="2" id="KW-0813">Transport</keyword>
<dbReference type="InterPro" id="IPR050927">
    <property type="entry name" value="TRPM"/>
</dbReference>
<keyword evidence="7" id="KW-0407">Ion channel</keyword>
<evidence type="ECO:0000256" key="6">
    <source>
        <dbReference type="ARBA" id="ARBA00023136"/>
    </source>
</evidence>
<accession>A0A2T7Q025</accession>
<feature type="domain" description="TRPM-like" evidence="11">
    <location>
        <begin position="648"/>
        <end position="930"/>
    </location>
</feature>
<evidence type="ECO:0000256" key="2">
    <source>
        <dbReference type="ARBA" id="ARBA00022448"/>
    </source>
</evidence>
<comment type="subcellular location">
    <subcellularLocation>
        <location evidence="1">Membrane</location>
        <topology evidence="1">Multi-pass membrane protein</topology>
    </subcellularLocation>
</comment>
<feature type="region of interest" description="Disordered" evidence="8">
    <location>
        <begin position="1400"/>
        <end position="1428"/>
    </location>
</feature>
<evidence type="ECO:0000256" key="3">
    <source>
        <dbReference type="ARBA" id="ARBA00022692"/>
    </source>
</evidence>
<keyword evidence="4 9" id="KW-1133">Transmembrane helix</keyword>
<protein>
    <submittedName>
        <fullName evidence="12">Uncharacterized protein</fullName>
    </submittedName>
</protein>
<evidence type="ECO:0000259" key="10">
    <source>
        <dbReference type="Pfam" id="PF18139"/>
    </source>
</evidence>
<dbReference type="PANTHER" id="PTHR13800">
    <property type="entry name" value="TRANSIENT RECEPTOR POTENTIAL CATION CHANNEL, SUBFAMILY M, MEMBER 6"/>
    <property type="match status" value="1"/>
</dbReference>
<evidence type="ECO:0000256" key="7">
    <source>
        <dbReference type="ARBA" id="ARBA00023303"/>
    </source>
</evidence>
<dbReference type="EMBL" id="PZQS01000001">
    <property type="protein sequence ID" value="PVD39019.1"/>
    <property type="molecule type" value="Genomic_DNA"/>
</dbReference>
<keyword evidence="3 9" id="KW-0812">Transmembrane</keyword>
<feature type="compositionally biased region" description="Polar residues" evidence="8">
    <location>
        <begin position="89"/>
        <end position="103"/>
    </location>
</feature>
<keyword evidence="5" id="KW-0406">Ion transport</keyword>
<dbReference type="Pfam" id="PF25508">
    <property type="entry name" value="TRPM2"/>
    <property type="match status" value="1"/>
</dbReference>
<dbReference type="GO" id="GO:0005886">
    <property type="term" value="C:plasma membrane"/>
    <property type="evidence" value="ECO:0007669"/>
    <property type="project" value="TreeGrafter"/>
</dbReference>
<feature type="compositionally biased region" description="Basic and acidic residues" evidence="8">
    <location>
        <begin position="109"/>
        <end position="118"/>
    </location>
</feature>
<evidence type="ECO:0000256" key="9">
    <source>
        <dbReference type="SAM" id="Phobius"/>
    </source>
</evidence>
<dbReference type="InterPro" id="IPR057366">
    <property type="entry name" value="TRPM-like"/>
</dbReference>
<dbReference type="OrthoDB" id="310870at2759"/>
<feature type="transmembrane region" description="Helical" evidence="9">
    <location>
        <begin position="1067"/>
        <end position="1087"/>
    </location>
</feature>
<dbReference type="Gene3D" id="3.40.50.450">
    <property type="match status" value="1"/>
</dbReference>
<keyword evidence="6 9" id="KW-0472">Membrane</keyword>
<feature type="domain" description="TRPM SLOG" evidence="10">
    <location>
        <begin position="306"/>
        <end position="573"/>
    </location>
</feature>
<name>A0A2T7Q025_POMCA</name>
<feature type="compositionally biased region" description="Basic residues" evidence="8">
    <location>
        <begin position="68"/>
        <end position="77"/>
    </location>
</feature>
<dbReference type="GO" id="GO:0099604">
    <property type="term" value="F:ligand-gated calcium channel activity"/>
    <property type="evidence" value="ECO:0007669"/>
    <property type="project" value="TreeGrafter"/>
</dbReference>
<organism evidence="12 13">
    <name type="scientific">Pomacea canaliculata</name>
    <name type="common">Golden apple snail</name>
    <dbReference type="NCBI Taxonomy" id="400727"/>
    <lineage>
        <taxon>Eukaryota</taxon>
        <taxon>Metazoa</taxon>
        <taxon>Spiralia</taxon>
        <taxon>Lophotrochozoa</taxon>
        <taxon>Mollusca</taxon>
        <taxon>Gastropoda</taxon>
        <taxon>Caenogastropoda</taxon>
        <taxon>Architaenioglossa</taxon>
        <taxon>Ampullarioidea</taxon>
        <taxon>Ampullariidae</taxon>
        <taxon>Pomacea</taxon>
    </lineage>
</organism>
<evidence type="ECO:0000256" key="8">
    <source>
        <dbReference type="SAM" id="MobiDB-lite"/>
    </source>
</evidence>
<feature type="transmembrane region" description="Helical" evidence="9">
    <location>
        <begin position="1164"/>
        <end position="1182"/>
    </location>
</feature>
<dbReference type="PANTHER" id="PTHR13800:SF12">
    <property type="entry name" value="TRANSIENT RECEPTOR POTENTIAL CATION CHANNEL SUBFAMILY M MEMBER-LIKE 2"/>
    <property type="match status" value="1"/>
</dbReference>
<evidence type="ECO:0000259" key="11">
    <source>
        <dbReference type="Pfam" id="PF25508"/>
    </source>
</evidence>
<feature type="transmembrane region" description="Helical" evidence="9">
    <location>
        <begin position="1138"/>
        <end position="1158"/>
    </location>
</feature>
<feature type="compositionally biased region" description="Polar residues" evidence="8">
    <location>
        <begin position="175"/>
        <end position="185"/>
    </location>
</feature>
<feature type="transmembrane region" description="Helical" evidence="9">
    <location>
        <begin position="1203"/>
        <end position="1224"/>
    </location>
</feature>
<dbReference type="Proteomes" id="UP000245119">
    <property type="component" value="Linkage Group LG1"/>
</dbReference>
<evidence type="ECO:0000313" key="12">
    <source>
        <dbReference type="EMBL" id="PVD39019.1"/>
    </source>
</evidence>
<proteinExistence type="predicted"/>
<feature type="region of interest" description="Disordered" evidence="8">
    <location>
        <begin position="980"/>
        <end position="1021"/>
    </location>
</feature>
<comment type="caution">
    <text evidence="12">The sequence shown here is derived from an EMBL/GenBank/DDBJ whole genome shotgun (WGS) entry which is preliminary data.</text>
</comment>
<feature type="compositionally biased region" description="Basic and acidic residues" evidence="8">
    <location>
        <begin position="157"/>
        <end position="174"/>
    </location>
</feature>
<feature type="region of interest" description="Disordered" evidence="8">
    <location>
        <begin position="37"/>
        <end position="185"/>
    </location>
</feature>
<keyword evidence="13" id="KW-1185">Reference proteome</keyword>
<dbReference type="Pfam" id="PF18139">
    <property type="entry name" value="LSDAT_euk"/>
    <property type="match status" value="1"/>
</dbReference>
<evidence type="ECO:0000256" key="1">
    <source>
        <dbReference type="ARBA" id="ARBA00004141"/>
    </source>
</evidence>
<evidence type="ECO:0000256" key="4">
    <source>
        <dbReference type="ARBA" id="ARBA00022989"/>
    </source>
</evidence>
<dbReference type="STRING" id="400727.A0A2T7Q025"/>
<feature type="compositionally biased region" description="Low complexity" evidence="8">
    <location>
        <begin position="37"/>
        <end position="53"/>
    </location>
</feature>
<gene>
    <name evidence="12" type="ORF">C0Q70_01646</name>
</gene>
<feature type="compositionally biased region" description="Basic residues" evidence="8">
    <location>
        <begin position="136"/>
        <end position="147"/>
    </location>
</feature>
<dbReference type="InterPro" id="IPR041491">
    <property type="entry name" value="TRPM_SLOG"/>
</dbReference>
<feature type="compositionally biased region" description="Polar residues" evidence="8">
    <location>
        <begin position="994"/>
        <end position="1008"/>
    </location>
</feature>